<feature type="region of interest" description="Disordered" evidence="1">
    <location>
        <begin position="355"/>
        <end position="409"/>
    </location>
</feature>
<feature type="compositionally biased region" description="Polar residues" evidence="1">
    <location>
        <begin position="480"/>
        <end position="498"/>
    </location>
</feature>
<sequence>MPNKYSHGLVFSHHYSNTINTHRPSLKPPSSRDSTSHTRSTLSSVPSSSNYSAQSSIYSHYLRLEPDPEPEPPHDYKNSSTHARHSSFESRPSDALRFTSKSSQRSRPPSDRLRLEDPFNHRRGNPPSPPPEFEPNLSQRPHYERAPSYRPNTESSPPEQPRAGPSIPISFSDTRPSLHHKSSSVETQIFAPEPTTSASHTRERQRLFLAEAHELHTPPSLTHERQHVFSMESPENSPPLSTEYPQRYSSEIQSTCLPSQTRDRRQSFIQETQALASPLSGQGSKIHSPFGTQNSPLFPSAQELQDYFSRETQGSQSIPAATGDNQDVSSLKARLALHTTSQDSQGRPSLDIRHLQSPRQSQDYQRRPSLGTQHFSSGTRTSQGSIHGQRQSIESQTKREHQLRPSLSSQQLSLEQFIQESEHIGGPSIDSQIYPPQLLSSYTGESKPRPNSFASTQRYTPKGTWLEHSPRSRQDRASKLPNTFIRQHRTLNSTSSGAYDNVVIETHGFPPQRPPSPPATPDSSKSFSLKTLAEEPQRTRPPPPIPQRSARRSPPRQPSVLDSTNSSVVYLPPEPPRPKTSSAVNPPTKSVKPTAFRSPSFSSPTFSISTRRSSINATVSPQSASFSNFSETMTSPRRVSFSTSKDREYFEEADLESLPSEVDFNILPYENPNTGPAVFRATQLGLEDPVSPRYEDPNEGPVFVRATQLGLHRPFSHDRQVSSRASSFDPAAPPPIGLNRRISHASAESYRPKTPKKESKKSLLSFLRSMPAPKAVLYSETTQGKPPVPVSVSRTAISIPTLLPGYRGQFPPPQKQDNGLRSSTEPRMRPGLDARTRTQRSTAHIDAAEKRKSWLKSDDADRSHGASRPVKKEDGELERILSRF</sequence>
<feature type="compositionally biased region" description="Polar residues" evidence="1">
    <location>
        <begin position="579"/>
        <end position="588"/>
    </location>
</feature>
<feature type="compositionally biased region" description="Basic and acidic residues" evidence="1">
    <location>
        <begin position="846"/>
        <end position="884"/>
    </location>
</feature>
<comment type="caution">
    <text evidence="2">The sequence shown here is derived from an EMBL/GenBank/DDBJ whole genome shotgun (WGS) entry which is preliminary data.</text>
</comment>
<protein>
    <submittedName>
        <fullName evidence="2">Uncharacterized protein</fullName>
    </submittedName>
</protein>
<feature type="compositionally biased region" description="Polar residues" evidence="1">
    <location>
        <begin position="275"/>
        <end position="297"/>
    </location>
</feature>
<feature type="compositionally biased region" description="Low complexity" evidence="1">
    <location>
        <begin position="31"/>
        <end position="59"/>
    </location>
</feature>
<dbReference type="OrthoDB" id="5373555at2759"/>
<gene>
    <name evidence="2" type="ORF">IMSHALPRED_001929</name>
</gene>
<feature type="region of interest" description="Disordered" evidence="1">
    <location>
        <begin position="715"/>
        <end position="762"/>
    </location>
</feature>
<dbReference type="Proteomes" id="UP000664534">
    <property type="component" value="Unassembled WGS sequence"/>
</dbReference>
<feature type="compositionally biased region" description="Polar residues" evidence="1">
    <location>
        <begin position="370"/>
        <end position="395"/>
    </location>
</feature>
<organism evidence="2 3">
    <name type="scientific">Imshaugia aleurites</name>
    <dbReference type="NCBI Taxonomy" id="172621"/>
    <lineage>
        <taxon>Eukaryota</taxon>
        <taxon>Fungi</taxon>
        <taxon>Dikarya</taxon>
        <taxon>Ascomycota</taxon>
        <taxon>Pezizomycotina</taxon>
        <taxon>Lecanoromycetes</taxon>
        <taxon>OSLEUM clade</taxon>
        <taxon>Lecanoromycetidae</taxon>
        <taxon>Lecanorales</taxon>
        <taxon>Lecanorineae</taxon>
        <taxon>Parmeliaceae</taxon>
        <taxon>Imshaugia</taxon>
    </lineage>
</organism>
<feature type="compositionally biased region" description="Polar residues" evidence="1">
    <location>
        <begin position="615"/>
        <end position="643"/>
    </location>
</feature>
<accession>A0A8H3I4B8</accession>
<feature type="region of interest" description="Disordered" evidence="1">
    <location>
        <begin position="18"/>
        <end position="202"/>
    </location>
</feature>
<feature type="region of interest" description="Disordered" evidence="1">
    <location>
        <begin position="803"/>
        <end position="884"/>
    </location>
</feature>
<feature type="region of interest" description="Disordered" evidence="1">
    <location>
        <begin position="275"/>
        <end position="298"/>
    </location>
</feature>
<evidence type="ECO:0000313" key="3">
    <source>
        <dbReference type="Proteomes" id="UP000664534"/>
    </source>
</evidence>
<feature type="region of interest" description="Disordered" evidence="1">
    <location>
        <begin position="425"/>
        <end position="645"/>
    </location>
</feature>
<proteinExistence type="predicted"/>
<feature type="compositionally biased region" description="Basic and acidic residues" evidence="1">
    <location>
        <begin position="108"/>
        <end position="120"/>
    </location>
</feature>
<feature type="compositionally biased region" description="Low complexity" evidence="1">
    <location>
        <begin position="593"/>
        <end position="614"/>
    </location>
</feature>
<name>A0A8H3I4B8_9LECA</name>
<feature type="compositionally biased region" description="Pro residues" evidence="1">
    <location>
        <begin position="511"/>
        <end position="520"/>
    </location>
</feature>
<keyword evidence="3" id="KW-1185">Reference proteome</keyword>
<feature type="compositionally biased region" description="Basic and acidic residues" evidence="1">
    <location>
        <begin position="468"/>
        <end position="478"/>
    </location>
</feature>
<feature type="compositionally biased region" description="Basic and acidic residues" evidence="1">
    <location>
        <begin position="62"/>
        <end position="77"/>
    </location>
</feature>
<dbReference type="AlphaFoldDB" id="A0A8H3I4B8"/>
<feature type="compositionally biased region" description="Basic and acidic residues" evidence="1">
    <location>
        <begin position="824"/>
        <end position="836"/>
    </location>
</feature>
<dbReference type="EMBL" id="CAJPDT010000013">
    <property type="protein sequence ID" value="CAF9914512.1"/>
    <property type="molecule type" value="Genomic_DNA"/>
</dbReference>
<evidence type="ECO:0000256" key="1">
    <source>
        <dbReference type="SAM" id="MobiDB-lite"/>
    </source>
</evidence>
<evidence type="ECO:0000313" key="2">
    <source>
        <dbReference type="EMBL" id="CAF9914512.1"/>
    </source>
</evidence>
<reference evidence="2" key="1">
    <citation type="submission" date="2021-03" db="EMBL/GenBank/DDBJ databases">
        <authorList>
            <person name="Tagirdzhanova G."/>
        </authorList>
    </citation>
    <scope>NUCLEOTIDE SEQUENCE</scope>
</reference>